<evidence type="ECO:0000313" key="2">
    <source>
        <dbReference type="Proteomes" id="UP000283095"/>
    </source>
</evidence>
<dbReference type="RefSeq" id="WP_127760274.1">
    <property type="nucleotide sequence ID" value="NZ_CP026095.1"/>
</dbReference>
<dbReference type="EMBL" id="CP026095">
    <property type="protein sequence ID" value="AZV42888.1"/>
    <property type="molecule type" value="Genomic_DNA"/>
</dbReference>
<protein>
    <recommendedName>
        <fullName evidence="3">XRE family transcriptional regulator</fullName>
    </recommendedName>
</protein>
<dbReference type="Proteomes" id="UP000283095">
    <property type="component" value="Chromosome"/>
</dbReference>
<evidence type="ECO:0000313" key="1">
    <source>
        <dbReference type="EMBL" id="AZV42888.1"/>
    </source>
</evidence>
<sequence>MGNMVEEIIVLCEARRIQLGLNKKEFCELLKIDYTNYGKATRGTYPVTPPTRSRIYLFLLASDNEIK</sequence>
<proteinExistence type="predicted"/>
<name>A0A3T0KRK0_9BACI</name>
<dbReference type="AlphaFoldDB" id="A0A3T0KRK0"/>
<reference evidence="1 2" key="1">
    <citation type="submission" date="2018-01" db="EMBL/GenBank/DDBJ databases">
        <title>Bacillus asahii Genome sequencing and assembly.</title>
        <authorList>
            <person name="Jiang H."/>
            <person name="Feng Y."/>
            <person name="Zhao F."/>
            <person name="Lin X."/>
        </authorList>
    </citation>
    <scope>NUCLEOTIDE SEQUENCE [LARGE SCALE GENOMIC DNA]</scope>
    <source>
        <strain evidence="1 2">OM18</strain>
    </source>
</reference>
<accession>A0A3T0KRK0</accession>
<dbReference type="KEGG" id="pasa:BAOM_2279"/>
<gene>
    <name evidence="1" type="ORF">BAOM_2279</name>
</gene>
<evidence type="ECO:0008006" key="3">
    <source>
        <dbReference type="Google" id="ProtNLM"/>
    </source>
</evidence>
<organism evidence="1 2">
    <name type="scientific">Peribacillus asahii</name>
    <dbReference type="NCBI Taxonomy" id="228899"/>
    <lineage>
        <taxon>Bacteria</taxon>
        <taxon>Bacillati</taxon>
        <taxon>Bacillota</taxon>
        <taxon>Bacilli</taxon>
        <taxon>Bacillales</taxon>
        <taxon>Bacillaceae</taxon>
        <taxon>Peribacillus</taxon>
    </lineage>
</organism>